<dbReference type="EMBL" id="JAAAHW010006796">
    <property type="protein sequence ID" value="KAF9954884.1"/>
    <property type="molecule type" value="Genomic_DNA"/>
</dbReference>
<evidence type="ECO:0000313" key="2">
    <source>
        <dbReference type="Proteomes" id="UP000749646"/>
    </source>
</evidence>
<protein>
    <submittedName>
        <fullName evidence="1">Uncharacterized protein</fullName>
    </submittedName>
</protein>
<accession>A0A9P6LZM5</accession>
<gene>
    <name evidence="1" type="ORF">BGZ65_003748</name>
</gene>
<feature type="non-terminal residue" evidence="1">
    <location>
        <position position="180"/>
    </location>
</feature>
<comment type="caution">
    <text evidence="1">The sequence shown here is derived from an EMBL/GenBank/DDBJ whole genome shotgun (WGS) entry which is preliminary data.</text>
</comment>
<reference evidence="1" key="1">
    <citation type="journal article" date="2020" name="Fungal Divers.">
        <title>Resolving the Mortierellaceae phylogeny through synthesis of multi-gene phylogenetics and phylogenomics.</title>
        <authorList>
            <person name="Vandepol N."/>
            <person name="Liber J."/>
            <person name="Desiro A."/>
            <person name="Na H."/>
            <person name="Kennedy M."/>
            <person name="Barry K."/>
            <person name="Grigoriev I.V."/>
            <person name="Miller A.N."/>
            <person name="O'Donnell K."/>
            <person name="Stajich J.E."/>
            <person name="Bonito G."/>
        </authorList>
    </citation>
    <scope>NUCLEOTIDE SEQUENCE</scope>
    <source>
        <strain evidence="1">MES-2147</strain>
    </source>
</reference>
<dbReference type="Proteomes" id="UP000749646">
    <property type="component" value="Unassembled WGS sequence"/>
</dbReference>
<organism evidence="1 2">
    <name type="scientific">Modicella reniformis</name>
    <dbReference type="NCBI Taxonomy" id="1440133"/>
    <lineage>
        <taxon>Eukaryota</taxon>
        <taxon>Fungi</taxon>
        <taxon>Fungi incertae sedis</taxon>
        <taxon>Mucoromycota</taxon>
        <taxon>Mortierellomycotina</taxon>
        <taxon>Mortierellomycetes</taxon>
        <taxon>Mortierellales</taxon>
        <taxon>Mortierellaceae</taxon>
        <taxon>Modicella</taxon>
    </lineage>
</organism>
<sequence>LMNDAFNNSMKESEEGYWEYLSRVVGETETLIMSKKAHERSDCYPKHIYYCASEEEVEKFHLKYSVSDVSGLSAENRFVVETSGAAASSIQETQRTINDNIIVLGKDVIERSRRQDEELAEMRMLVEKSRGHDEMKQELAELKEYVERPRGHDEVERGLADLRELVKDLVSQLKTKNVPS</sequence>
<evidence type="ECO:0000313" key="1">
    <source>
        <dbReference type="EMBL" id="KAF9954884.1"/>
    </source>
</evidence>
<keyword evidence="2" id="KW-1185">Reference proteome</keyword>
<proteinExistence type="predicted"/>
<dbReference type="AlphaFoldDB" id="A0A9P6LZM5"/>
<name>A0A9P6LZM5_9FUNG</name>